<dbReference type="PANTHER" id="PTHR10887:SF495">
    <property type="entry name" value="HELICASE SENATAXIN ISOFORM X1-RELATED"/>
    <property type="match status" value="1"/>
</dbReference>
<dbReference type="GO" id="GO:0003676">
    <property type="term" value="F:nucleic acid binding"/>
    <property type="evidence" value="ECO:0007669"/>
    <property type="project" value="InterPro"/>
</dbReference>
<evidence type="ECO:0000259" key="1">
    <source>
        <dbReference type="SMART" id="SM00343"/>
    </source>
</evidence>
<dbReference type="eggNOG" id="ENOG502QZE3">
    <property type="taxonomic scope" value="Eukaryota"/>
</dbReference>
<dbReference type="AlphaFoldDB" id="H1UYA7"/>
<dbReference type="SMART" id="SM00343">
    <property type="entry name" value="ZnF_C2HC"/>
    <property type="match status" value="2"/>
</dbReference>
<dbReference type="HOGENOM" id="CLU_1660627_0_0_1"/>
<dbReference type="SUPFAM" id="SSF57756">
    <property type="entry name" value="Retrovirus zinc finger-like domains"/>
    <property type="match status" value="1"/>
</dbReference>
<organism evidence="2 3">
    <name type="scientific">Colletotrichum higginsianum (strain IMI 349063)</name>
    <name type="common">Crucifer anthracnose fungus</name>
    <dbReference type="NCBI Taxonomy" id="759273"/>
    <lineage>
        <taxon>Eukaryota</taxon>
        <taxon>Fungi</taxon>
        <taxon>Dikarya</taxon>
        <taxon>Ascomycota</taxon>
        <taxon>Pezizomycotina</taxon>
        <taxon>Sordariomycetes</taxon>
        <taxon>Hypocreomycetidae</taxon>
        <taxon>Glomerellales</taxon>
        <taxon>Glomerellaceae</taxon>
        <taxon>Colletotrichum</taxon>
        <taxon>Colletotrichum destructivum species complex</taxon>
    </lineage>
</organism>
<dbReference type="Gene3D" id="4.10.60.10">
    <property type="entry name" value="Zinc finger, CCHC-type"/>
    <property type="match status" value="1"/>
</dbReference>
<dbReference type="STRING" id="759273.H1UYA7"/>
<dbReference type="InterPro" id="IPR001878">
    <property type="entry name" value="Znf_CCHC"/>
</dbReference>
<name>H1UYA7_COLHI</name>
<dbReference type="Pfam" id="PF13087">
    <property type="entry name" value="AAA_12"/>
    <property type="match status" value="1"/>
</dbReference>
<dbReference type="PANTHER" id="PTHR10887">
    <property type="entry name" value="DNA2/NAM7 HELICASE FAMILY"/>
    <property type="match status" value="1"/>
</dbReference>
<dbReference type="Proteomes" id="UP000007174">
    <property type="component" value="Unassembled WGS sequence"/>
</dbReference>
<dbReference type="EMBL" id="CACQ02000593">
    <property type="protein sequence ID" value="CCF32958.1"/>
    <property type="molecule type" value="Genomic_DNA"/>
</dbReference>
<gene>
    <name evidence="2" type="ORF">CH063_05234</name>
</gene>
<reference evidence="3" key="1">
    <citation type="journal article" date="2012" name="Nat. Genet.">
        <title>Lifestyle transitions in plant pathogenic Colletotrichum fungi deciphered by genome and transcriptome analyses.</title>
        <authorList>
            <person name="O'Connell R.J."/>
            <person name="Thon M.R."/>
            <person name="Hacquard S."/>
            <person name="Amyotte S.G."/>
            <person name="Kleemann J."/>
            <person name="Torres M.F."/>
            <person name="Damm U."/>
            <person name="Buiate E.A."/>
            <person name="Epstein L."/>
            <person name="Alkan N."/>
            <person name="Altmueller J."/>
            <person name="Alvarado-Balderrama L."/>
            <person name="Bauser C.A."/>
            <person name="Becker C."/>
            <person name="Birren B.W."/>
            <person name="Chen Z."/>
            <person name="Choi J."/>
            <person name="Crouch J.A."/>
            <person name="Duvick J.P."/>
            <person name="Farman M.A."/>
            <person name="Gan P."/>
            <person name="Heiman D."/>
            <person name="Henrissat B."/>
            <person name="Howard R.J."/>
            <person name="Kabbage M."/>
            <person name="Koch C."/>
            <person name="Kracher B."/>
            <person name="Kubo Y."/>
            <person name="Law A.D."/>
            <person name="Lebrun M.-H."/>
            <person name="Lee Y.-H."/>
            <person name="Miyara I."/>
            <person name="Moore N."/>
            <person name="Neumann U."/>
            <person name="Nordstroem K."/>
            <person name="Panaccione D.G."/>
            <person name="Panstruga R."/>
            <person name="Place M."/>
            <person name="Proctor R.H."/>
            <person name="Prusky D."/>
            <person name="Rech G."/>
            <person name="Reinhardt R."/>
            <person name="Rollins J.A."/>
            <person name="Rounsley S."/>
            <person name="Schardl C.L."/>
            <person name="Schwartz D.C."/>
            <person name="Shenoy N."/>
            <person name="Shirasu K."/>
            <person name="Sikhakolli U.R."/>
            <person name="Stueber K."/>
            <person name="Sukno S.A."/>
            <person name="Sweigard J.A."/>
            <person name="Takano Y."/>
            <person name="Takahara H."/>
            <person name="Trail F."/>
            <person name="van der Does H.C."/>
            <person name="Voll L.M."/>
            <person name="Will I."/>
            <person name="Young S."/>
            <person name="Zeng Q."/>
            <person name="Zhang J."/>
            <person name="Zhou S."/>
            <person name="Dickman M.B."/>
            <person name="Schulze-Lefert P."/>
            <person name="Ver Loren van Themaat E."/>
            <person name="Ma L.-J."/>
            <person name="Vaillancourt L.J."/>
        </authorList>
    </citation>
    <scope>NUCLEOTIDE SEQUENCE [LARGE SCALE GENOMIC DNA]</scope>
    <source>
        <strain evidence="3">IMI 349063</strain>
    </source>
</reference>
<protein>
    <recommendedName>
        <fullName evidence="1">CCHC-type domain-containing protein</fullName>
    </recommendedName>
</protein>
<dbReference type="InterPro" id="IPR041679">
    <property type="entry name" value="DNA2/NAM7-like_C"/>
</dbReference>
<dbReference type="GO" id="GO:0008270">
    <property type="term" value="F:zinc ion binding"/>
    <property type="evidence" value="ECO:0007669"/>
    <property type="project" value="InterPro"/>
</dbReference>
<dbReference type="InterPro" id="IPR036875">
    <property type="entry name" value="Znf_CCHC_sf"/>
</dbReference>
<evidence type="ECO:0000313" key="2">
    <source>
        <dbReference type="EMBL" id="CCF32958.1"/>
    </source>
</evidence>
<feature type="domain" description="CCHC-type" evidence="1">
    <location>
        <begin position="140"/>
        <end position="156"/>
    </location>
</feature>
<dbReference type="InterPro" id="IPR027417">
    <property type="entry name" value="P-loop_NTPase"/>
</dbReference>
<evidence type="ECO:0000313" key="3">
    <source>
        <dbReference type="Proteomes" id="UP000007174"/>
    </source>
</evidence>
<dbReference type="VEuPathDB" id="FungiDB:CH63R_08858"/>
<sequence length="159" mass="18036">MMSIILILPLYKAQVDLYREKLHNERIQKRISDEHFRRIEVRTLDFAQGEERDVVIVDYVQTHKAGFCVDPNRNCLATTRAKQCEILIINAGMINSTRAQNSKVGQILAEATELGIVLKVSSCSNCEDPSHKEKDCPSLRCNHCGQLGHTQVTCQNRLV</sequence>
<accession>H1UYA7</accession>
<proteinExistence type="predicted"/>
<feature type="domain" description="CCHC-type" evidence="1">
    <location>
        <begin position="122"/>
        <end position="138"/>
    </location>
</feature>
<dbReference type="InterPro" id="IPR045055">
    <property type="entry name" value="DNA2/NAM7-like"/>
</dbReference>
<dbReference type="Gene3D" id="3.40.50.300">
    <property type="entry name" value="P-loop containing nucleotide triphosphate hydrolases"/>
    <property type="match status" value="1"/>
</dbReference>